<evidence type="ECO:0000256" key="2">
    <source>
        <dbReference type="ARBA" id="ARBA00024764"/>
    </source>
</evidence>
<dbReference type="NCBIfam" id="NF001072">
    <property type="entry name" value="PRK00118.2-2"/>
    <property type="match status" value="1"/>
</dbReference>
<evidence type="ECO:0000256" key="3">
    <source>
        <dbReference type="HAMAP-Rule" id="MF_00245"/>
    </source>
</evidence>
<dbReference type="Gene3D" id="1.10.10.10">
    <property type="entry name" value="Winged helix-like DNA-binding domain superfamily/Winged helix DNA-binding domain"/>
    <property type="match status" value="1"/>
</dbReference>
<dbReference type="PANTHER" id="PTHR40083">
    <property type="entry name" value="UPF0122 PROTEIN CBO2450/CLC_2298"/>
    <property type="match status" value="1"/>
</dbReference>
<name>A0A1L5F711_CLOKL</name>
<comment type="similarity">
    <text evidence="1 3">Belongs to the UPF0122 family.</text>
</comment>
<comment type="function">
    <text evidence="2 3">Might take part in the signal recognition particle (SRP) pathway. This is inferred from the conservation of its genetic proximity to ftsY/ffh. May be a regulatory protein.</text>
</comment>
<organism evidence="4 5">
    <name type="scientific">Clostridium kluyveri</name>
    <dbReference type="NCBI Taxonomy" id="1534"/>
    <lineage>
        <taxon>Bacteria</taxon>
        <taxon>Bacillati</taxon>
        <taxon>Bacillota</taxon>
        <taxon>Clostridia</taxon>
        <taxon>Eubacteriales</taxon>
        <taxon>Clostridiaceae</taxon>
        <taxon>Clostridium</taxon>
    </lineage>
</organism>
<dbReference type="HAMAP" id="MF_00245">
    <property type="entry name" value="UPF0122"/>
    <property type="match status" value="1"/>
</dbReference>
<proteinExistence type="inferred from homology"/>
<dbReference type="InterPro" id="IPR036388">
    <property type="entry name" value="WH-like_DNA-bd_sf"/>
</dbReference>
<dbReference type="InterPro" id="IPR054831">
    <property type="entry name" value="UPF0122_fam_protein"/>
</dbReference>
<protein>
    <recommendedName>
        <fullName evidence="3">UPF0122 protein BS101_08385</fullName>
    </recommendedName>
</protein>
<dbReference type="NCBIfam" id="NF045758">
    <property type="entry name" value="YlxM"/>
    <property type="match status" value="1"/>
</dbReference>
<evidence type="ECO:0000313" key="4">
    <source>
        <dbReference type="EMBL" id="APM38767.1"/>
    </source>
</evidence>
<sequence length="111" mass="13260">MEERVRLSILLDIYGELLTEKQRNVLDLYYNQDLSLAEIAEHTSTSRQAVYDIIKRCHMLLVHYEDKLNLMEEKKYIEENKKGIIDFIDSLYSDKNTEVLDKIKNYIMNNI</sequence>
<dbReference type="InterPro" id="IPR007394">
    <property type="entry name" value="UPF0122"/>
</dbReference>
<reference evidence="4 5" key="1">
    <citation type="submission" date="2016-12" db="EMBL/GenBank/DDBJ databases">
        <title>Complete genome sequence of Clostridium kluyveri JZZ isolated from the pit mud of a Chinese flavor liquor-making factory.</title>
        <authorList>
            <person name="Wang Y."/>
        </authorList>
    </citation>
    <scope>NUCLEOTIDE SEQUENCE [LARGE SCALE GENOMIC DNA]</scope>
    <source>
        <strain evidence="4 5">JZZ</strain>
    </source>
</reference>
<dbReference type="RefSeq" id="WP_073538418.1">
    <property type="nucleotide sequence ID" value="NZ_CP018335.1"/>
</dbReference>
<accession>A0A1L5F711</accession>
<dbReference type="Proteomes" id="UP000184604">
    <property type="component" value="Chromosome"/>
</dbReference>
<dbReference type="GO" id="GO:0003677">
    <property type="term" value="F:DNA binding"/>
    <property type="evidence" value="ECO:0007669"/>
    <property type="project" value="UniProtKB-KW"/>
</dbReference>
<dbReference type="Pfam" id="PF04297">
    <property type="entry name" value="UPF0122"/>
    <property type="match status" value="1"/>
</dbReference>
<evidence type="ECO:0000313" key="5">
    <source>
        <dbReference type="Proteomes" id="UP000184604"/>
    </source>
</evidence>
<dbReference type="InterPro" id="IPR013324">
    <property type="entry name" value="RNA_pol_sigma_r3/r4-like"/>
</dbReference>
<dbReference type="EMBL" id="CP018335">
    <property type="protein sequence ID" value="APM38767.1"/>
    <property type="molecule type" value="Genomic_DNA"/>
</dbReference>
<dbReference type="OrthoDB" id="6392at2"/>
<dbReference type="SUPFAM" id="SSF88659">
    <property type="entry name" value="Sigma3 and sigma4 domains of RNA polymerase sigma factors"/>
    <property type="match status" value="1"/>
</dbReference>
<gene>
    <name evidence="4" type="ORF">BS101_08385</name>
</gene>
<dbReference type="PANTHER" id="PTHR40083:SF1">
    <property type="entry name" value="UPF0122 PROTEIN YLXM"/>
    <property type="match status" value="1"/>
</dbReference>
<keyword evidence="4" id="KW-0238">DNA-binding</keyword>
<evidence type="ECO:0000256" key="1">
    <source>
        <dbReference type="ARBA" id="ARBA00008720"/>
    </source>
</evidence>
<dbReference type="AlphaFoldDB" id="A0A1L5F711"/>